<evidence type="ECO:0000313" key="2">
    <source>
        <dbReference type="EMBL" id="QDS70917.1"/>
    </source>
</evidence>
<feature type="region of interest" description="Disordered" evidence="1">
    <location>
        <begin position="506"/>
        <end position="529"/>
    </location>
</feature>
<organism evidence="2 3">
    <name type="scientific">Venturia effusa</name>
    <dbReference type="NCBI Taxonomy" id="50376"/>
    <lineage>
        <taxon>Eukaryota</taxon>
        <taxon>Fungi</taxon>
        <taxon>Dikarya</taxon>
        <taxon>Ascomycota</taxon>
        <taxon>Pezizomycotina</taxon>
        <taxon>Dothideomycetes</taxon>
        <taxon>Pleosporomycetidae</taxon>
        <taxon>Venturiales</taxon>
        <taxon>Venturiaceae</taxon>
        <taxon>Venturia</taxon>
    </lineage>
</organism>
<keyword evidence="3" id="KW-1185">Reference proteome</keyword>
<dbReference type="AlphaFoldDB" id="A0A517L5J3"/>
<dbReference type="Proteomes" id="UP000316270">
    <property type="component" value="Chromosome 5"/>
</dbReference>
<dbReference type="EMBL" id="CP042189">
    <property type="protein sequence ID" value="QDS70917.1"/>
    <property type="molecule type" value="Genomic_DNA"/>
</dbReference>
<reference evidence="2 3" key="1">
    <citation type="submission" date="2019-07" db="EMBL/GenBank/DDBJ databases">
        <title>Finished genome of Venturia effusa.</title>
        <authorList>
            <person name="Young C.A."/>
            <person name="Cox M.P."/>
            <person name="Ganley A.R.D."/>
            <person name="David W.J."/>
        </authorList>
    </citation>
    <scope>NUCLEOTIDE SEQUENCE [LARGE SCALE GENOMIC DNA]</scope>
    <source>
        <strain evidence="3">albino</strain>
    </source>
</reference>
<protein>
    <submittedName>
        <fullName evidence="2">Uncharacterized protein</fullName>
    </submittedName>
</protein>
<dbReference type="STRING" id="50376.A0A517L5J3"/>
<feature type="compositionally biased region" description="Polar residues" evidence="1">
    <location>
        <begin position="392"/>
        <end position="419"/>
    </location>
</feature>
<feature type="compositionally biased region" description="Polar residues" evidence="1">
    <location>
        <begin position="426"/>
        <end position="462"/>
    </location>
</feature>
<evidence type="ECO:0000313" key="3">
    <source>
        <dbReference type="Proteomes" id="UP000316270"/>
    </source>
</evidence>
<dbReference type="OrthoDB" id="3595619at2759"/>
<name>A0A517L5J3_9PEZI</name>
<sequence length="587" mass="64317">MALCNYAACPPWGSDKVSHTDSSNTLASRQRDMTLTFDQPQLVPAPRFEPQHPVRQNASQRLSWDVSNNNRARSSSFVKLSRPWTSHSQAKSRPSISAPMDFRRVTEPMEPMPVTQRSFSPIELSICMPTGRISPLPDFESESWTSKLPELQRPQSAILRRETLDNSQLPSEFRRKPLSVTSTTHNLRRDILSEPLLSIGGGPGPIIRQDTMESMRDVQDLATIDEDRTPTLNHSQFDEDMSEMPRPWSSRSGIISPPLRMRSPSPFSLGRSRSKVSLDSTSRNGSVRRSKNDTIDAAIRELNTIVEQKRVKEIMSVRDSIDSAAPLSPTSHVPAIAPSMRLRARSSTLTDIGSAFSTSFIDKPMPAVPNPSVASTSRHMSRSPLPALRLATSNSPGLPIHSSSTGVANSKASTKSRLTQWLRRSMPSSPVTPTSQDIYQTAPPVSTPRSIQNAQQSGHIRNSSSLSSAPSDSYRSSLSTCASSHYPTSTATPATTVAESMFGAPTTPDEAFPLPRPSISKTPKTLRRMEPRKRGLSIDTTLSNGSALTQAIGPPAYEEFETDPNAGSNHKETFRPLITPSRVGVAF</sequence>
<feature type="compositionally biased region" description="Polar residues" evidence="1">
    <location>
        <begin position="275"/>
        <end position="287"/>
    </location>
</feature>
<gene>
    <name evidence="2" type="ORF">FKW77_006565</name>
</gene>
<feature type="compositionally biased region" description="Low complexity" evidence="1">
    <location>
        <begin position="463"/>
        <end position="492"/>
    </location>
</feature>
<proteinExistence type="predicted"/>
<feature type="region of interest" description="Disordered" evidence="1">
    <location>
        <begin position="230"/>
        <end position="290"/>
    </location>
</feature>
<accession>A0A517L5J3</accession>
<feature type="region of interest" description="Disordered" evidence="1">
    <location>
        <begin position="392"/>
        <end position="492"/>
    </location>
</feature>
<feature type="region of interest" description="Disordered" evidence="1">
    <location>
        <begin position="75"/>
        <end position="95"/>
    </location>
</feature>
<evidence type="ECO:0000256" key="1">
    <source>
        <dbReference type="SAM" id="MobiDB-lite"/>
    </source>
</evidence>